<keyword evidence="4" id="KW-1185">Reference proteome</keyword>
<feature type="region of interest" description="Disordered" evidence="1">
    <location>
        <begin position="43"/>
        <end position="63"/>
    </location>
</feature>
<evidence type="ECO:0000256" key="1">
    <source>
        <dbReference type="SAM" id="MobiDB-lite"/>
    </source>
</evidence>
<dbReference type="EMBL" id="RCDA01000001">
    <property type="protein sequence ID" value="RLK50743.1"/>
    <property type="molecule type" value="Genomic_DNA"/>
</dbReference>
<protein>
    <submittedName>
        <fullName evidence="3">Cytochrome c oxidase cbb3-type subunit 4</fullName>
    </submittedName>
</protein>
<sequence>MGTVHGIATALLVILFLGVVWWAYHPRKKDDFDEAARLALDEDDLKQADEREKNKRNEDNRHE</sequence>
<organism evidence="3 4">
    <name type="scientific">Alkalispirillum mobile</name>
    <dbReference type="NCBI Taxonomy" id="85925"/>
    <lineage>
        <taxon>Bacteria</taxon>
        <taxon>Pseudomonadati</taxon>
        <taxon>Pseudomonadota</taxon>
        <taxon>Gammaproteobacteria</taxon>
        <taxon>Chromatiales</taxon>
        <taxon>Ectothiorhodospiraceae</taxon>
        <taxon>Alkalispirillum</taxon>
    </lineage>
</organism>
<dbReference type="CDD" id="cd01324">
    <property type="entry name" value="cbb3_Oxidase_CcoQ"/>
    <property type="match status" value="1"/>
</dbReference>
<gene>
    <name evidence="3" type="ORF">DFR31_0649</name>
</gene>
<keyword evidence="2" id="KW-0472">Membrane</keyword>
<comment type="caution">
    <text evidence="3">The sequence shown here is derived from an EMBL/GenBank/DDBJ whole genome shotgun (WGS) entry which is preliminary data.</text>
</comment>
<reference evidence="3 4" key="1">
    <citation type="submission" date="2018-10" db="EMBL/GenBank/DDBJ databases">
        <title>Genomic Encyclopedia of Type Strains, Phase IV (KMG-IV): sequencing the most valuable type-strain genomes for metagenomic binning, comparative biology and taxonomic classification.</title>
        <authorList>
            <person name="Goeker M."/>
        </authorList>
    </citation>
    <scope>NUCLEOTIDE SEQUENCE [LARGE SCALE GENOMIC DNA]</scope>
    <source>
        <strain evidence="3 4">DSM 12769</strain>
    </source>
</reference>
<dbReference type="InterPro" id="IPR008621">
    <property type="entry name" value="Cbb3-typ_cyt_oxidase_comp"/>
</dbReference>
<keyword evidence="2" id="KW-0812">Transmembrane</keyword>
<feature type="transmembrane region" description="Helical" evidence="2">
    <location>
        <begin position="6"/>
        <end position="24"/>
    </location>
</feature>
<dbReference type="AlphaFoldDB" id="A0A498C5Y9"/>
<evidence type="ECO:0000256" key="2">
    <source>
        <dbReference type="SAM" id="Phobius"/>
    </source>
</evidence>
<evidence type="ECO:0000313" key="3">
    <source>
        <dbReference type="EMBL" id="RLK50743.1"/>
    </source>
</evidence>
<evidence type="ECO:0000313" key="4">
    <source>
        <dbReference type="Proteomes" id="UP000275461"/>
    </source>
</evidence>
<dbReference type="Pfam" id="PF05545">
    <property type="entry name" value="FixQ"/>
    <property type="match status" value="1"/>
</dbReference>
<keyword evidence="2" id="KW-1133">Transmembrane helix</keyword>
<proteinExistence type="predicted"/>
<name>A0A498C5Y9_9GAMM</name>
<dbReference type="Proteomes" id="UP000275461">
    <property type="component" value="Unassembled WGS sequence"/>
</dbReference>
<accession>A0A498C5Y9</accession>
<dbReference type="RefSeq" id="WP_121441205.1">
    <property type="nucleotide sequence ID" value="NZ_RCDA01000001.1"/>
</dbReference>